<dbReference type="EMBL" id="JACEHE010000009">
    <property type="protein sequence ID" value="MBA2947357.1"/>
    <property type="molecule type" value="Genomic_DNA"/>
</dbReference>
<keyword evidence="5" id="KW-0443">Lipid metabolism</keyword>
<dbReference type="Gene3D" id="3.40.50.150">
    <property type="entry name" value="Vaccinia Virus protein VP39"/>
    <property type="match status" value="1"/>
</dbReference>
<dbReference type="InterPro" id="IPR029063">
    <property type="entry name" value="SAM-dependent_MTases_sf"/>
</dbReference>
<comment type="similarity">
    <text evidence="1">Belongs to the CFA/CMAS family.</text>
</comment>
<keyword evidence="3 6" id="KW-0808">Transferase</keyword>
<reference evidence="6 7" key="1">
    <citation type="submission" date="2020-07" db="EMBL/GenBank/DDBJ databases">
        <title>Streptomyces isolated from Indian soil.</title>
        <authorList>
            <person name="Mandal S."/>
            <person name="Maiti P.K."/>
        </authorList>
    </citation>
    <scope>NUCLEOTIDE SEQUENCE [LARGE SCALE GENOMIC DNA]</scope>
    <source>
        <strain evidence="6 7">PSKA28</strain>
    </source>
</reference>
<accession>A0A7W0I9G1</accession>
<proteinExistence type="inferred from homology"/>
<evidence type="ECO:0000256" key="1">
    <source>
        <dbReference type="ARBA" id="ARBA00010815"/>
    </source>
</evidence>
<dbReference type="PANTHER" id="PTHR43667">
    <property type="entry name" value="CYCLOPROPANE-FATTY-ACYL-PHOSPHOLIPID SYNTHASE"/>
    <property type="match status" value="1"/>
</dbReference>
<evidence type="ECO:0000313" key="6">
    <source>
        <dbReference type="EMBL" id="MBA2947357.1"/>
    </source>
</evidence>
<dbReference type="GO" id="GO:0008168">
    <property type="term" value="F:methyltransferase activity"/>
    <property type="evidence" value="ECO:0007669"/>
    <property type="project" value="UniProtKB-KW"/>
</dbReference>
<dbReference type="SUPFAM" id="SSF53335">
    <property type="entry name" value="S-adenosyl-L-methionine-dependent methyltransferases"/>
    <property type="match status" value="1"/>
</dbReference>
<protein>
    <submittedName>
        <fullName evidence="6">Class I SAM-dependent methyltransferase</fullName>
    </submittedName>
</protein>
<organism evidence="6 7">
    <name type="scientific">Streptomyces himalayensis subsp. himalayensis</name>
    <dbReference type="NCBI Taxonomy" id="2756131"/>
    <lineage>
        <taxon>Bacteria</taxon>
        <taxon>Bacillati</taxon>
        <taxon>Actinomycetota</taxon>
        <taxon>Actinomycetes</taxon>
        <taxon>Kitasatosporales</taxon>
        <taxon>Streptomycetaceae</taxon>
        <taxon>Streptomyces</taxon>
        <taxon>Streptomyces himalayensis</taxon>
    </lineage>
</organism>
<comment type="caution">
    <text evidence="6">The sequence shown here is derived from an EMBL/GenBank/DDBJ whole genome shotgun (WGS) entry which is preliminary data.</text>
</comment>
<dbReference type="PANTHER" id="PTHR43667:SF1">
    <property type="entry name" value="CYCLOPROPANE-FATTY-ACYL-PHOSPHOLIPID SYNTHASE"/>
    <property type="match status" value="1"/>
</dbReference>
<dbReference type="GO" id="GO:0032259">
    <property type="term" value="P:methylation"/>
    <property type="evidence" value="ECO:0007669"/>
    <property type="project" value="UniProtKB-KW"/>
</dbReference>
<sequence>MMALPRSKRATAYKGTSPEAIRHHYDFLGDFYKLFLGPELVYSYGMWEPGDTLESAQLRKLDYHIEAARAQGAERVLDVGCGWGSLLYRLVDTHQVQHAVGITMSPGQAAWIRNQDWPHCDVRVENWFDHTPDAPYDAIIAIEAIEHFAGSAMLRSQRIARYRLFFERCHSWLKPGGRLSVQTNAWGDRGWLASILLPAHERTSADSNGSPPKHLSPKGVYQNVHDTVTNIREGLHASRTVFPETFLPSLSELTTAARPLFTVQRVRHDPEDGVLTLESWLERAQANQARGAELIGEKAVMDIIREQRIGLKFLREQRYTVLRMVFQKA</sequence>
<name>A0A7W0I9G1_9ACTN</name>
<evidence type="ECO:0000313" key="7">
    <source>
        <dbReference type="Proteomes" id="UP000545761"/>
    </source>
</evidence>
<evidence type="ECO:0000256" key="4">
    <source>
        <dbReference type="ARBA" id="ARBA00022691"/>
    </source>
</evidence>
<dbReference type="Proteomes" id="UP000545761">
    <property type="component" value="Unassembled WGS sequence"/>
</dbReference>
<dbReference type="CDD" id="cd02440">
    <property type="entry name" value="AdoMet_MTases"/>
    <property type="match status" value="1"/>
</dbReference>
<evidence type="ECO:0000256" key="5">
    <source>
        <dbReference type="ARBA" id="ARBA00023098"/>
    </source>
</evidence>
<evidence type="ECO:0000256" key="2">
    <source>
        <dbReference type="ARBA" id="ARBA00022603"/>
    </source>
</evidence>
<dbReference type="AlphaFoldDB" id="A0A7W0I9G1"/>
<dbReference type="GO" id="GO:0006629">
    <property type="term" value="P:lipid metabolic process"/>
    <property type="evidence" value="ECO:0007669"/>
    <property type="project" value="UniProtKB-KW"/>
</dbReference>
<gene>
    <name evidence="6" type="ORF">H1D24_16500</name>
</gene>
<keyword evidence="2 6" id="KW-0489">Methyltransferase</keyword>
<evidence type="ECO:0000256" key="3">
    <source>
        <dbReference type="ARBA" id="ARBA00022679"/>
    </source>
</evidence>
<dbReference type="InterPro" id="IPR050723">
    <property type="entry name" value="CFA/CMAS"/>
</dbReference>
<dbReference type="Pfam" id="PF02353">
    <property type="entry name" value="CMAS"/>
    <property type="match status" value="1"/>
</dbReference>
<keyword evidence="4" id="KW-0949">S-adenosyl-L-methionine</keyword>